<keyword evidence="3" id="KW-1185">Reference proteome</keyword>
<evidence type="ECO:0000256" key="1">
    <source>
        <dbReference type="SAM" id="Phobius"/>
    </source>
</evidence>
<feature type="transmembrane region" description="Helical" evidence="1">
    <location>
        <begin position="172"/>
        <end position="192"/>
    </location>
</feature>
<keyword evidence="1" id="KW-0812">Transmembrane</keyword>
<comment type="caution">
    <text evidence="2">The sequence shown here is derived from an EMBL/GenBank/DDBJ whole genome shotgun (WGS) entry which is preliminary data.</text>
</comment>
<sequence length="203" mass="23781">MKFKEIEFENRNCTRIYRDYLKRVRNTVKVLNEQNQQEILLEINSHLFEGFSDNPNGRDEVEHLLDILEKLGQPEEFLKPLVANKKLEEATRTFNPLEIVKALTLNISNGISYIIFAILYLFLFGFLFLIIAKLIDPDHVGLFYRAKDIFILGQYNNSDGVSYLQYERLGNWFIPLMVVASITLYILLTLLLKLKKNINHKPL</sequence>
<dbReference type="RefSeq" id="WP_132842237.1">
    <property type="nucleotide sequence ID" value="NZ_JBDJLH010000002.1"/>
</dbReference>
<reference evidence="2 3" key="1">
    <citation type="submission" date="2024-04" db="EMBL/GenBank/DDBJ databases">
        <title>WGS of bacteria from Torrens River.</title>
        <authorList>
            <person name="Wyrsch E.R."/>
            <person name="Drigo B."/>
        </authorList>
    </citation>
    <scope>NUCLEOTIDE SEQUENCE [LARGE SCALE GENOMIC DNA]</scope>
    <source>
        <strain evidence="2 3">TWI391</strain>
    </source>
</reference>
<evidence type="ECO:0000313" key="2">
    <source>
        <dbReference type="EMBL" id="MEN5377553.1"/>
    </source>
</evidence>
<dbReference type="EMBL" id="JBDJNQ010000004">
    <property type="protein sequence ID" value="MEN5377553.1"/>
    <property type="molecule type" value="Genomic_DNA"/>
</dbReference>
<name>A0ABV0BU80_9SPHI</name>
<dbReference type="Proteomes" id="UP001409291">
    <property type="component" value="Unassembled WGS sequence"/>
</dbReference>
<dbReference type="Pfam" id="PF22564">
    <property type="entry name" value="HAAS"/>
    <property type="match status" value="1"/>
</dbReference>
<accession>A0ABV0BU80</accession>
<gene>
    <name evidence="2" type="ORF">ABE541_09790</name>
</gene>
<proteinExistence type="predicted"/>
<evidence type="ECO:0000313" key="3">
    <source>
        <dbReference type="Proteomes" id="UP001409291"/>
    </source>
</evidence>
<organism evidence="2 3">
    <name type="scientific">Sphingobacterium kitahiroshimense</name>
    <dbReference type="NCBI Taxonomy" id="470446"/>
    <lineage>
        <taxon>Bacteria</taxon>
        <taxon>Pseudomonadati</taxon>
        <taxon>Bacteroidota</taxon>
        <taxon>Sphingobacteriia</taxon>
        <taxon>Sphingobacteriales</taxon>
        <taxon>Sphingobacteriaceae</taxon>
        <taxon>Sphingobacterium</taxon>
    </lineage>
</organism>
<keyword evidence="1" id="KW-1133">Transmembrane helix</keyword>
<keyword evidence="1" id="KW-0472">Membrane</keyword>
<feature type="transmembrane region" description="Helical" evidence="1">
    <location>
        <begin position="111"/>
        <end position="135"/>
    </location>
</feature>
<protein>
    <submittedName>
        <fullName evidence="2">DUF1700 domain-containing protein</fullName>
    </submittedName>
</protein>